<evidence type="ECO:0000256" key="1">
    <source>
        <dbReference type="SAM" id="Phobius"/>
    </source>
</evidence>
<feature type="transmembrane region" description="Helical" evidence="1">
    <location>
        <begin position="84"/>
        <end position="105"/>
    </location>
</feature>
<feature type="transmembrane region" description="Helical" evidence="1">
    <location>
        <begin position="192"/>
        <end position="211"/>
    </location>
</feature>
<dbReference type="GO" id="GO:0006508">
    <property type="term" value="P:proteolysis"/>
    <property type="evidence" value="ECO:0007669"/>
    <property type="project" value="UniProtKB-KW"/>
</dbReference>
<accession>A0A238VKI3</accession>
<evidence type="ECO:0000259" key="2">
    <source>
        <dbReference type="Pfam" id="PF02517"/>
    </source>
</evidence>
<feature type="transmembrane region" description="Helical" evidence="1">
    <location>
        <begin position="20"/>
        <end position="38"/>
    </location>
</feature>
<keyword evidence="3" id="KW-0378">Hydrolase</keyword>
<dbReference type="AlphaFoldDB" id="A0A238VKI3"/>
<dbReference type="GO" id="GO:0004175">
    <property type="term" value="F:endopeptidase activity"/>
    <property type="evidence" value="ECO:0007669"/>
    <property type="project" value="UniProtKB-ARBA"/>
</dbReference>
<feature type="transmembrane region" description="Helical" evidence="1">
    <location>
        <begin position="165"/>
        <end position="186"/>
    </location>
</feature>
<keyword evidence="4" id="KW-1185">Reference proteome</keyword>
<evidence type="ECO:0000313" key="3">
    <source>
        <dbReference type="EMBL" id="SNR34617.1"/>
    </source>
</evidence>
<feature type="transmembrane region" description="Helical" evidence="1">
    <location>
        <begin position="44"/>
        <end position="63"/>
    </location>
</feature>
<organism evidence="3 4">
    <name type="scientific">Lutibacter flavus</name>
    <dbReference type="NCBI Taxonomy" id="691689"/>
    <lineage>
        <taxon>Bacteria</taxon>
        <taxon>Pseudomonadati</taxon>
        <taxon>Bacteroidota</taxon>
        <taxon>Flavobacteriia</taxon>
        <taxon>Flavobacteriales</taxon>
        <taxon>Flavobacteriaceae</taxon>
        <taxon>Lutibacter</taxon>
    </lineage>
</organism>
<dbReference type="Pfam" id="PF02517">
    <property type="entry name" value="Rce1-like"/>
    <property type="match status" value="1"/>
</dbReference>
<feature type="domain" description="CAAX prenyl protease 2/Lysostaphin resistance protein A-like" evidence="2">
    <location>
        <begin position="133"/>
        <end position="229"/>
    </location>
</feature>
<dbReference type="GO" id="GO:0080120">
    <property type="term" value="P:CAAX-box protein maturation"/>
    <property type="evidence" value="ECO:0007669"/>
    <property type="project" value="UniProtKB-ARBA"/>
</dbReference>
<keyword evidence="3" id="KW-0645">Protease</keyword>
<dbReference type="PANTHER" id="PTHR39430">
    <property type="entry name" value="MEMBRANE-ASSOCIATED PROTEASE-RELATED"/>
    <property type="match status" value="1"/>
</dbReference>
<dbReference type="OrthoDB" id="9807747at2"/>
<proteinExistence type="predicted"/>
<keyword evidence="1" id="KW-0812">Transmembrane</keyword>
<sequence length="237" mass="26945">MIDNTKSKTELEGKNNYKGFLFDLVIYISIMFLIREIYIPKVGFIANGLFWSFTTLIVATWRMKVRSVTWKELGLRKPDNLWKTLGIAALILATTMISLIAFNIFKDHLPFSMASDTSSESAVSKFGDLKGNWSHFFLIIPFILLQSMLEELLDRGFLINWIERLFSKTYFATVIAVILQAAIFGFRHSNDFSERSITVGIIGLIMGIAYVKFGRNLWPLIIAHCVLNAGSMIGRVL</sequence>
<dbReference type="PANTHER" id="PTHR39430:SF1">
    <property type="entry name" value="PROTEASE"/>
    <property type="match status" value="1"/>
</dbReference>
<feature type="transmembrane region" description="Helical" evidence="1">
    <location>
        <begin position="133"/>
        <end position="153"/>
    </location>
</feature>
<name>A0A238VKI3_9FLAO</name>
<dbReference type="EMBL" id="FZNX01000001">
    <property type="protein sequence ID" value="SNR34617.1"/>
    <property type="molecule type" value="Genomic_DNA"/>
</dbReference>
<evidence type="ECO:0000313" key="4">
    <source>
        <dbReference type="Proteomes" id="UP000198412"/>
    </source>
</evidence>
<gene>
    <name evidence="3" type="ORF">SAMN04488111_0617</name>
</gene>
<dbReference type="Proteomes" id="UP000198412">
    <property type="component" value="Unassembled WGS sequence"/>
</dbReference>
<keyword evidence="1" id="KW-0472">Membrane</keyword>
<reference evidence="4" key="1">
    <citation type="submission" date="2017-06" db="EMBL/GenBank/DDBJ databases">
        <authorList>
            <person name="Varghese N."/>
            <person name="Submissions S."/>
        </authorList>
    </citation>
    <scope>NUCLEOTIDE SEQUENCE [LARGE SCALE GENOMIC DNA]</scope>
    <source>
        <strain evidence="4">DSM 27993</strain>
    </source>
</reference>
<dbReference type="InterPro" id="IPR003675">
    <property type="entry name" value="Rce1/LyrA-like_dom"/>
</dbReference>
<keyword evidence="1" id="KW-1133">Transmembrane helix</keyword>
<dbReference type="RefSeq" id="WP_089376950.1">
    <property type="nucleotide sequence ID" value="NZ_FZNX01000001.1"/>
</dbReference>
<protein>
    <submittedName>
        <fullName evidence="3">CAAX protease self-immunity</fullName>
    </submittedName>
</protein>